<keyword evidence="2" id="KW-1185">Reference proteome</keyword>
<protein>
    <submittedName>
        <fullName evidence="1">DUF309 domain-containing protein</fullName>
    </submittedName>
</protein>
<gene>
    <name evidence="1" type="ORF">VLY81_13675</name>
</gene>
<accession>A0ABZ1BPI1</accession>
<dbReference type="Gene3D" id="1.10.3450.10">
    <property type="entry name" value="TTHA0068-like"/>
    <property type="match status" value="1"/>
</dbReference>
<dbReference type="Proteomes" id="UP001333102">
    <property type="component" value="Chromosome"/>
</dbReference>
<reference evidence="2" key="1">
    <citation type="submission" date="2023-12" db="EMBL/GenBank/DDBJ databases">
        <title>Novel isolates from deep terrestrial aquifers shed light on the physiology and ecology of the class Limnochordia.</title>
        <authorList>
            <person name="Karnachuk O.V."/>
            <person name="Lukina A.P."/>
            <person name="Avakyan M.R."/>
            <person name="Kadnikov V."/>
            <person name="Begmatov S."/>
            <person name="Beletsky A.V."/>
            <person name="Mardanov A.V."/>
            <person name="Ravin N.V."/>
        </authorList>
    </citation>
    <scope>NUCLEOTIDE SEQUENCE [LARGE SCALE GENOMIC DNA]</scope>
    <source>
        <strain evidence="2">LN</strain>
    </source>
</reference>
<dbReference type="InterPro" id="IPR005500">
    <property type="entry name" value="DUF309"/>
</dbReference>
<evidence type="ECO:0000313" key="1">
    <source>
        <dbReference type="EMBL" id="WRP14451.1"/>
    </source>
</evidence>
<evidence type="ECO:0000313" key="2">
    <source>
        <dbReference type="Proteomes" id="UP001333102"/>
    </source>
</evidence>
<dbReference type="SUPFAM" id="SSF140663">
    <property type="entry name" value="TTHA0068-like"/>
    <property type="match status" value="1"/>
</dbReference>
<dbReference type="RefSeq" id="WP_324668780.1">
    <property type="nucleotide sequence ID" value="NZ_CP141614.1"/>
</dbReference>
<proteinExistence type="predicted"/>
<dbReference type="InterPro" id="IPR023203">
    <property type="entry name" value="TTHA0068_sf"/>
</dbReference>
<dbReference type="EMBL" id="CP141614">
    <property type="protein sequence ID" value="WRP14451.1"/>
    <property type="molecule type" value="Genomic_DNA"/>
</dbReference>
<sequence length="185" mass="21214">MGIWYGYEALRQIHEDRIQWAERERLALQARRSIRRREGDGRLTTRASGRGPVRWPPSLLRFVELVNTGRYWHAHEALEEAWRVNKSDFYHGLIIYASAYVHAQRGNPRGVVLQMAKVPRYLSPYPAAYLGLDVAAILRDVQQTRQLVQQAGMPEGEALRAVIRWPSLVLDPARCSGEEPELTTA</sequence>
<name>A0ABZ1BPI1_9FIRM</name>
<organism evidence="1 2">
    <name type="scientific">Geochorda subterranea</name>
    <dbReference type="NCBI Taxonomy" id="3109564"/>
    <lineage>
        <taxon>Bacteria</taxon>
        <taxon>Bacillati</taxon>
        <taxon>Bacillota</taxon>
        <taxon>Limnochordia</taxon>
        <taxon>Limnochordales</taxon>
        <taxon>Geochordaceae</taxon>
        <taxon>Geochorda</taxon>
    </lineage>
</organism>
<dbReference type="Pfam" id="PF03745">
    <property type="entry name" value="DUF309"/>
    <property type="match status" value="1"/>
</dbReference>